<feature type="region of interest" description="Disordered" evidence="6">
    <location>
        <begin position="264"/>
        <end position="321"/>
    </location>
</feature>
<dbReference type="PANTHER" id="PTHR10658:SF81">
    <property type="entry name" value="PROTEIN RETINAL DEGENERATION B"/>
    <property type="match status" value="1"/>
</dbReference>
<comment type="subcellular location">
    <subcellularLocation>
        <location evidence="1">Endomembrane system</location>
        <topology evidence="1">Peripheral membrane protein</topology>
    </subcellularLocation>
</comment>
<dbReference type="GO" id="GO:0012505">
    <property type="term" value="C:endomembrane system"/>
    <property type="evidence" value="ECO:0007669"/>
    <property type="project" value="UniProtKB-SubCell"/>
</dbReference>
<sequence length="1104" mass="123187">MNWRRTASTSSKKGSSTTTTIEKHVFNPLKEYRVLMPMSVEEYRLAQLYMIQKKSRLESSGAGSGVEIIRNEPYQDGPGGSGQYTFKIYHIGNRIPLWIRNVLPSAALEAHEEAWNAYPYTRTRYSCPLISHFKVEVDTKYLDDGGSVENVFKLSMDELKNRTVDLLDFSAKTSRGPLGEKWAEEFVRDGKPIMCAYKLCKVQFRYWGLQTRAERWIHELALRGTMLRAHRQAWAWQDEWVGLSIEDIRRLERETQQYLTTLMSPSTTPIAAQRSGDGNIVPNGGLIEEEEGHRGEEEDGPGQQEEEEPDEEDEATSSSSQSAYFDCSDKLAYVDAQQRTTLIRWSSELLIGQDAIELDKSPPSTPNVSPTRSLLILVFHGDLFPKISADSKITDINTFRSILDTLIASHCPQLRGRIHVQCVTCGAELLQTAQILGGVFPGGLGTFHPCFVPLMTADVVPFNEAVQSAVLNANRVVNNFIISQSGKMDGSDLEIFVVGDFIGGILMYESLARTALAMGDQQRDGEGFGDLRSPMAVESVSIPCKENHPSRSLQSLPAGVEVPKFFSFDDQKLIQKESNTIIHSESPSPMPMDFSKNRSAPPSACRQLSNSSESSVCAGRAKRSIGSTATLSFKPSAAFLLGCPLALLLMQRKLNEAEQQLALFCDQLFNLFYSIDLCAARLEPVLNASLSARPALKVPRYQRYPLCDEHDIHFDNSVGTPMVWGQSRVDHELYCPPEMNSLPTMALPSILHASYWESKDLSAFILRQFLRSEELSSSAVLCLNSLSEQPPFELQVPLTVWNRRRTRFKVANLAANHQANDLIVVEGLEQIINARFCYGPMDLAWRLSIDLERSLPIGIHNVRLIVQGDHTYLSVNIAVVPSGTPVVVFSIDGSLTASVSVTGRDPRLRPGAVDVVRFWQQQGYLIIYLTARPDMQQRLVSAWLATHNFPQGLLIFTPSLSTDPLRQKTQHIKHLLDMGICIQAAYGSAKDIPVYSNAGLEPERIFKVGGYRRRGCVSLDDGYCIHLHDLHSGQIGLSRTIGGCENPLESSSARDQRHNPPELQKFFTGRHQSPSQRTLSFGPRTGRYTTKKISKVSSITTVNY</sequence>
<dbReference type="Proteomes" id="UP000887572">
    <property type="component" value="Unplaced"/>
</dbReference>
<dbReference type="GO" id="GO:0031210">
    <property type="term" value="F:phosphatidylcholine binding"/>
    <property type="evidence" value="ECO:0007669"/>
    <property type="project" value="TreeGrafter"/>
</dbReference>
<dbReference type="SMART" id="SM00775">
    <property type="entry name" value="LNS2"/>
    <property type="match status" value="1"/>
</dbReference>
<dbReference type="InterPro" id="IPR036412">
    <property type="entry name" value="HAD-like_sf"/>
</dbReference>
<keyword evidence="3" id="KW-0488">Methylation</keyword>
<dbReference type="FunFam" id="3.30.530.20:FF:000028">
    <property type="entry name" value="Phosphatidylinositol transfer protein 5"/>
    <property type="match status" value="1"/>
</dbReference>
<dbReference type="InterPro" id="IPR031315">
    <property type="entry name" value="LNS2/PITP"/>
</dbReference>
<protein>
    <submittedName>
        <fullName evidence="9">DDHD domain-containing protein</fullName>
    </submittedName>
</protein>
<evidence type="ECO:0000256" key="1">
    <source>
        <dbReference type="ARBA" id="ARBA00004184"/>
    </source>
</evidence>
<dbReference type="GO" id="GO:0008526">
    <property type="term" value="F:phosphatidylinositol transfer activity"/>
    <property type="evidence" value="ECO:0007669"/>
    <property type="project" value="TreeGrafter"/>
</dbReference>
<comment type="similarity">
    <text evidence="2">Belongs to the PtdIns transfer protein family. PI transfer class IIA subfamily.</text>
</comment>
<evidence type="ECO:0000256" key="3">
    <source>
        <dbReference type="ARBA" id="ARBA00022481"/>
    </source>
</evidence>
<dbReference type="Pfam" id="PF02121">
    <property type="entry name" value="IP_trans"/>
    <property type="match status" value="1"/>
</dbReference>
<evidence type="ECO:0000256" key="2">
    <source>
        <dbReference type="ARBA" id="ARBA00010316"/>
    </source>
</evidence>
<dbReference type="SUPFAM" id="SSF56784">
    <property type="entry name" value="HAD-like"/>
    <property type="match status" value="1"/>
</dbReference>
<dbReference type="Gene3D" id="3.30.530.20">
    <property type="match status" value="1"/>
</dbReference>
<dbReference type="GO" id="GO:0008525">
    <property type="term" value="F:phosphatidylcholine transporter activity"/>
    <property type="evidence" value="ECO:0007669"/>
    <property type="project" value="TreeGrafter"/>
</dbReference>
<dbReference type="InterPro" id="IPR001666">
    <property type="entry name" value="PI_transfer"/>
</dbReference>
<dbReference type="SUPFAM" id="SSF55961">
    <property type="entry name" value="Bet v1-like"/>
    <property type="match status" value="1"/>
</dbReference>
<keyword evidence="5" id="KW-0106">Calcium</keyword>
<dbReference type="GO" id="GO:0046872">
    <property type="term" value="F:metal ion binding"/>
    <property type="evidence" value="ECO:0007669"/>
    <property type="project" value="InterPro"/>
</dbReference>
<dbReference type="InterPro" id="IPR004177">
    <property type="entry name" value="DDHD_dom"/>
</dbReference>
<dbReference type="InterPro" id="IPR023214">
    <property type="entry name" value="HAD_sf"/>
</dbReference>
<reference evidence="9" key="1">
    <citation type="submission" date="2022-11" db="UniProtKB">
        <authorList>
            <consortium name="WormBaseParasite"/>
        </authorList>
    </citation>
    <scope>IDENTIFICATION</scope>
</reference>
<organism evidence="8 9">
    <name type="scientific">Globodera rostochiensis</name>
    <name type="common">Golden nematode worm</name>
    <name type="synonym">Heterodera rostochiensis</name>
    <dbReference type="NCBI Taxonomy" id="31243"/>
    <lineage>
        <taxon>Eukaryota</taxon>
        <taxon>Metazoa</taxon>
        <taxon>Ecdysozoa</taxon>
        <taxon>Nematoda</taxon>
        <taxon>Chromadorea</taxon>
        <taxon>Rhabditida</taxon>
        <taxon>Tylenchina</taxon>
        <taxon>Tylenchomorpha</taxon>
        <taxon>Tylenchoidea</taxon>
        <taxon>Heteroderidae</taxon>
        <taxon>Heteroderinae</taxon>
        <taxon>Globodera</taxon>
    </lineage>
</organism>
<proteinExistence type="inferred from homology"/>
<dbReference type="GO" id="GO:0005737">
    <property type="term" value="C:cytoplasm"/>
    <property type="evidence" value="ECO:0007669"/>
    <property type="project" value="TreeGrafter"/>
</dbReference>
<dbReference type="Pfam" id="PF24695">
    <property type="entry name" value="PITM1-3"/>
    <property type="match status" value="1"/>
</dbReference>
<dbReference type="Pfam" id="PF02862">
    <property type="entry name" value="DDHD"/>
    <property type="match status" value="1"/>
</dbReference>
<dbReference type="FunFam" id="3.40.50.1000:FF:000173">
    <property type="entry name" value="Membrane-associated phosphatidylinositol transfer protein 2"/>
    <property type="match status" value="1"/>
</dbReference>
<evidence type="ECO:0000256" key="6">
    <source>
        <dbReference type="SAM" id="MobiDB-lite"/>
    </source>
</evidence>
<evidence type="ECO:0000256" key="5">
    <source>
        <dbReference type="ARBA" id="ARBA00022837"/>
    </source>
</evidence>
<dbReference type="GO" id="GO:0035091">
    <property type="term" value="F:phosphatidylinositol binding"/>
    <property type="evidence" value="ECO:0007669"/>
    <property type="project" value="TreeGrafter"/>
</dbReference>
<dbReference type="Gene3D" id="3.40.50.1000">
    <property type="entry name" value="HAD superfamily/HAD-like"/>
    <property type="match status" value="1"/>
</dbReference>
<evidence type="ECO:0000313" key="8">
    <source>
        <dbReference type="Proteomes" id="UP000887572"/>
    </source>
</evidence>
<keyword evidence="8" id="KW-1185">Reference proteome</keyword>
<dbReference type="PROSITE" id="PS51043">
    <property type="entry name" value="DDHD"/>
    <property type="match status" value="1"/>
</dbReference>
<evidence type="ECO:0000256" key="4">
    <source>
        <dbReference type="ARBA" id="ARBA00022553"/>
    </source>
</evidence>
<dbReference type="PRINTS" id="PR00391">
    <property type="entry name" value="PITRANSFER"/>
</dbReference>
<evidence type="ECO:0000259" key="7">
    <source>
        <dbReference type="PROSITE" id="PS51043"/>
    </source>
</evidence>
<dbReference type="WBParaSite" id="Gr19_v10_g13341.t1">
    <property type="protein sequence ID" value="Gr19_v10_g13341.t1"/>
    <property type="gene ID" value="Gr19_v10_g13341"/>
</dbReference>
<dbReference type="Pfam" id="PF24694">
    <property type="entry name" value="LNS2_PITM1-3"/>
    <property type="match status" value="1"/>
</dbReference>
<dbReference type="AlphaFoldDB" id="A0A914H3M2"/>
<keyword evidence="4" id="KW-0597">Phosphoprotein</keyword>
<dbReference type="GO" id="GO:0071944">
    <property type="term" value="C:cell periphery"/>
    <property type="evidence" value="ECO:0007669"/>
    <property type="project" value="UniProtKB-ARBA"/>
</dbReference>
<dbReference type="SMART" id="SM01127">
    <property type="entry name" value="DDHD"/>
    <property type="match status" value="1"/>
</dbReference>
<feature type="region of interest" description="Disordered" evidence="6">
    <location>
        <begin position="584"/>
        <end position="608"/>
    </location>
</feature>
<dbReference type="InterPro" id="IPR055261">
    <property type="entry name" value="PI_transfer_N"/>
</dbReference>
<accession>A0A914H3M2</accession>
<evidence type="ECO:0000313" key="9">
    <source>
        <dbReference type="WBParaSite" id="Gr19_v10_g13341.t1"/>
    </source>
</evidence>
<dbReference type="InterPro" id="IPR023393">
    <property type="entry name" value="START-like_dom_sf"/>
</dbReference>
<name>A0A914H3M2_GLORO</name>
<feature type="domain" description="DDHD" evidence="7">
    <location>
        <begin position="631"/>
        <end position="771"/>
    </location>
</feature>
<feature type="compositionally biased region" description="Acidic residues" evidence="6">
    <location>
        <begin position="297"/>
        <end position="315"/>
    </location>
</feature>
<dbReference type="PANTHER" id="PTHR10658">
    <property type="entry name" value="PHOSPHATIDYLINOSITOL TRANSFER PROTEIN"/>
    <property type="match status" value="1"/>
</dbReference>